<keyword evidence="1" id="KW-1133">Transmembrane helix</keyword>
<gene>
    <name evidence="2" type="ORF">LT679_07370</name>
</gene>
<dbReference type="Proteomes" id="UP001199919">
    <property type="component" value="Unassembled WGS sequence"/>
</dbReference>
<evidence type="ECO:0000256" key="1">
    <source>
        <dbReference type="SAM" id="Phobius"/>
    </source>
</evidence>
<feature type="transmembrane region" description="Helical" evidence="1">
    <location>
        <begin position="66"/>
        <end position="92"/>
    </location>
</feature>
<dbReference type="EMBL" id="JAJPWV010000002">
    <property type="protein sequence ID" value="MCD8740418.1"/>
    <property type="molecule type" value="Genomic_DNA"/>
</dbReference>
<comment type="caution">
    <text evidence="2">The sequence shown here is derived from an EMBL/GenBank/DDBJ whole genome shotgun (WGS) entry which is preliminary data.</text>
</comment>
<reference evidence="2 3" key="1">
    <citation type="submission" date="2021-12" db="EMBL/GenBank/DDBJ databases">
        <title>Mucilaginibacter roseus genome.</title>
        <authorList>
            <person name="Ferreira J.R."/>
            <person name="Newman J.D."/>
        </authorList>
    </citation>
    <scope>NUCLEOTIDE SEQUENCE [LARGE SCALE GENOMIC DNA]</scope>
    <source>
        <strain evidence="2 3">LMG 28454</strain>
    </source>
</reference>
<sequence>MKIQVIIGQLLRIGVFTSIGIAFLGGIIYLTRHGHEMVDYATFKGVPDYVKPGNLFSSVFELRGRAIVQVGIILLIATPVVRLIFSAIGFAAEKDYRYMFVTLLVLGIILFSMLTGKAG</sequence>
<dbReference type="Pfam" id="PF07843">
    <property type="entry name" value="DUF1634"/>
    <property type="match status" value="1"/>
</dbReference>
<feature type="transmembrane region" description="Helical" evidence="1">
    <location>
        <begin position="6"/>
        <end position="30"/>
    </location>
</feature>
<dbReference type="InterPro" id="IPR012861">
    <property type="entry name" value="DUF1634"/>
</dbReference>
<evidence type="ECO:0000313" key="3">
    <source>
        <dbReference type="Proteomes" id="UP001199919"/>
    </source>
</evidence>
<keyword evidence="1" id="KW-0472">Membrane</keyword>
<protein>
    <submittedName>
        <fullName evidence="2">DUF1634 domain-containing protein</fullName>
    </submittedName>
</protein>
<proteinExistence type="predicted"/>
<dbReference type="RefSeq" id="WP_232176817.1">
    <property type="nucleotide sequence ID" value="NZ_JAJPWV010000002.1"/>
</dbReference>
<name>A0ABS8U315_9SPHI</name>
<keyword evidence="1" id="KW-0812">Transmembrane</keyword>
<evidence type="ECO:0000313" key="2">
    <source>
        <dbReference type="EMBL" id="MCD8740418.1"/>
    </source>
</evidence>
<accession>A0ABS8U315</accession>
<keyword evidence="3" id="KW-1185">Reference proteome</keyword>
<feature type="transmembrane region" description="Helical" evidence="1">
    <location>
        <begin position="98"/>
        <end position="116"/>
    </location>
</feature>
<organism evidence="2 3">
    <name type="scientific">Mucilaginibacter roseus</name>
    <dbReference type="NCBI Taxonomy" id="1528868"/>
    <lineage>
        <taxon>Bacteria</taxon>
        <taxon>Pseudomonadati</taxon>
        <taxon>Bacteroidota</taxon>
        <taxon>Sphingobacteriia</taxon>
        <taxon>Sphingobacteriales</taxon>
        <taxon>Sphingobacteriaceae</taxon>
        <taxon>Mucilaginibacter</taxon>
    </lineage>
</organism>